<evidence type="ECO:0000256" key="5">
    <source>
        <dbReference type="ARBA" id="ARBA00022825"/>
    </source>
</evidence>
<dbReference type="InterPro" id="IPR040449">
    <property type="entry name" value="Peptidase_S66_N"/>
</dbReference>
<evidence type="ECO:0000256" key="4">
    <source>
        <dbReference type="ARBA" id="ARBA00022801"/>
    </source>
</evidence>
<dbReference type="EMBL" id="JBHUMZ010000017">
    <property type="protein sequence ID" value="MFD2638506.1"/>
    <property type="molecule type" value="Genomic_DNA"/>
</dbReference>
<organism evidence="8 9">
    <name type="scientific">Piscibacillus salipiscarius</name>
    <dbReference type="NCBI Taxonomy" id="299480"/>
    <lineage>
        <taxon>Bacteria</taxon>
        <taxon>Bacillati</taxon>
        <taxon>Bacillota</taxon>
        <taxon>Bacilli</taxon>
        <taxon>Bacillales</taxon>
        <taxon>Bacillaceae</taxon>
        <taxon>Piscibacillus</taxon>
    </lineage>
</organism>
<dbReference type="Proteomes" id="UP001597452">
    <property type="component" value="Unassembled WGS sequence"/>
</dbReference>
<keyword evidence="2" id="KW-0121">Carboxypeptidase</keyword>
<feature type="domain" description="LD-carboxypeptidase C-terminal" evidence="7">
    <location>
        <begin position="176"/>
        <end position="292"/>
    </location>
</feature>
<evidence type="ECO:0000313" key="8">
    <source>
        <dbReference type="EMBL" id="MFD2638506.1"/>
    </source>
</evidence>
<keyword evidence="4" id="KW-0378">Hydrolase</keyword>
<dbReference type="Pfam" id="PF17676">
    <property type="entry name" value="Peptidase_S66C"/>
    <property type="match status" value="1"/>
</dbReference>
<evidence type="ECO:0000256" key="2">
    <source>
        <dbReference type="ARBA" id="ARBA00022645"/>
    </source>
</evidence>
<dbReference type="InterPro" id="IPR029062">
    <property type="entry name" value="Class_I_gatase-like"/>
</dbReference>
<keyword evidence="5" id="KW-0720">Serine protease</keyword>
<dbReference type="RefSeq" id="WP_377328207.1">
    <property type="nucleotide sequence ID" value="NZ_JBHUMZ010000017.1"/>
</dbReference>
<evidence type="ECO:0000259" key="7">
    <source>
        <dbReference type="Pfam" id="PF17676"/>
    </source>
</evidence>
<dbReference type="SUPFAM" id="SSF141986">
    <property type="entry name" value="LD-carboxypeptidase A C-terminal domain-like"/>
    <property type="match status" value="1"/>
</dbReference>
<keyword evidence="9" id="KW-1185">Reference proteome</keyword>
<dbReference type="InterPro" id="IPR027461">
    <property type="entry name" value="Carboxypeptidase_A_C_sf"/>
</dbReference>
<dbReference type="Gene3D" id="3.40.50.10740">
    <property type="entry name" value="Class I glutamine amidotransferase-like"/>
    <property type="match status" value="1"/>
</dbReference>
<name>A0ABW5Q9E9_9BACI</name>
<dbReference type="InterPro" id="IPR040921">
    <property type="entry name" value="Peptidase_S66C"/>
</dbReference>
<dbReference type="CDD" id="cd07025">
    <property type="entry name" value="Peptidase_S66"/>
    <property type="match status" value="1"/>
</dbReference>
<evidence type="ECO:0000256" key="3">
    <source>
        <dbReference type="ARBA" id="ARBA00022670"/>
    </source>
</evidence>
<feature type="domain" description="LD-carboxypeptidase N-terminal" evidence="6">
    <location>
        <begin position="13"/>
        <end position="129"/>
    </location>
</feature>
<dbReference type="Gene3D" id="3.50.30.60">
    <property type="entry name" value="LD-carboxypeptidase A C-terminal domain-like"/>
    <property type="match status" value="1"/>
</dbReference>
<dbReference type="SUPFAM" id="SSF52317">
    <property type="entry name" value="Class I glutamine amidotransferase-like"/>
    <property type="match status" value="1"/>
</dbReference>
<reference evidence="9" key="1">
    <citation type="journal article" date="2019" name="Int. J. Syst. Evol. Microbiol.">
        <title>The Global Catalogue of Microorganisms (GCM) 10K type strain sequencing project: providing services to taxonomists for standard genome sequencing and annotation.</title>
        <authorList>
            <consortium name="The Broad Institute Genomics Platform"/>
            <consortium name="The Broad Institute Genome Sequencing Center for Infectious Disease"/>
            <person name="Wu L."/>
            <person name="Ma J."/>
        </authorList>
    </citation>
    <scope>NUCLEOTIDE SEQUENCE [LARGE SCALE GENOMIC DNA]</scope>
    <source>
        <strain evidence="9">TISTR 1571</strain>
    </source>
</reference>
<protein>
    <submittedName>
        <fullName evidence="8">LD-carboxypeptidase</fullName>
    </submittedName>
</protein>
<comment type="similarity">
    <text evidence="1">Belongs to the peptidase S66 family.</text>
</comment>
<dbReference type="InterPro" id="IPR027478">
    <property type="entry name" value="LdcA_N"/>
</dbReference>
<keyword evidence="3" id="KW-0645">Protease</keyword>
<comment type="caution">
    <text evidence="8">The sequence shown here is derived from an EMBL/GenBank/DDBJ whole genome shotgun (WGS) entry which is preliminary data.</text>
</comment>
<proteinExistence type="inferred from homology"/>
<dbReference type="InterPro" id="IPR003507">
    <property type="entry name" value="S66_fam"/>
</dbReference>
<dbReference type="PANTHER" id="PTHR30237">
    <property type="entry name" value="MURAMOYLTETRAPEPTIDE CARBOXYPEPTIDASE"/>
    <property type="match status" value="1"/>
</dbReference>
<evidence type="ECO:0000256" key="1">
    <source>
        <dbReference type="ARBA" id="ARBA00010233"/>
    </source>
</evidence>
<dbReference type="Pfam" id="PF02016">
    <property type="entry name" value="Peptidase_S66"/>
    <property type="match status" value="1"/>
</dbReference>
<sequence>MILPKALQPGDTIGVIAPASPPNIENLKKAIPFFENIGFKVQLGHYVEEVHGYLAGTDEQRLKDLHDMFRDDNIKAIICAGGGYGTGRIAASIDYDLIKKHPKIFWGYSDITYLHTAIRQQTGLITFHGPMLASDIGKDDFHEHSKQAFNQLSQPTPMIYDHTYSELKVISKGDANGEIVGGNLSLIVNSLGGPYEIDTNGKLLFIEDVDEPPYRIDSFLSQLKHAGKLDDAAGIIVGDFNNAKPKKDRPSFTLEQVLNDYLSTLNKPVISGFKIGHCQPHYAIPLGVQANLSTEAKRLSIEPGVIGGSS</sequence>
<dbReference type="PIRSF" id="PIRSF028757">
    <property type="entry name" value="LD-carboxypeptidase"/>
    <property type="match status" value="1"/>
</dbReference>
<dbReference type="PANTHER" id="PTHR30237:SF2">
    <property type="entry name" value="MUREIN TETRAPEPTIDE CARBOXYPEPTIDASE"/>
    <property type="match status" value="1"/>
</dbReference>
<accession>A0ABW5Q9E9</accession>
<evidence type="ECO:0000313" key="9">
    <source>
        <dbReference type="Proteomes" id="UP001597452"/>
    </source>
</evidence>
<gene>
    <name evidence="8" type="ORF">ACFSW4_06505</name>
</gene>
<evidence type="ECO:0000259" key="6">
    <source>
        <dbReference type="Pfam" id="PF02016"/>
    </source>
</evidence>